<dbReference type="InterPro" id="IPR002881">
    <property type="entry name" value="DUF58"/>
</dbReference>
<dbReference type="STRING" id="1227492.C482_00310"/>
<protein>
    <recommendedName>
        <fullName evidence="3">DUF58 domain-containing protein</fullName>
    </recommendedName>
</protein>
<evidence type="ECO:0000256" key="2">
    <source>
        <dbReference type="SAM" id="Phobius"/>
    </source>
</evidence>
<dbReference type="PANTHER" id="PTHR33608:SF6">
    <property type="entry name" value="BLL2464 PROTEIN"/>
    <property type="match status" value="1"/>
</dbReference>
<keyword evidence="2" id="KW-0812">Transmembrane</keyword>
<organism evidence="4 5">
    <name type="scientific">Natrialba chahannaoensis JCM 10990</name>
    <dbReference type="NCBI Taxonomy" id="1227492"/>
    <lineage>
        <taxon>Archaea</taxon>
        <taxon>Methanobacteriati</taxon>
        <taxon>Methanobacteriota</taxon>
        <taxon>Stenosarchaea group</taxon>
        <taxon>Halobacteria</taxon>
        <taxon>Halobacteriales</taxon>
        <taxon>Natrialbaceae</taxon>
        <taxon>Natrialba</taxon>
    </lineage>
</organism>
<sequence length="535" mass="58173">MSETEATVEDDAREMENEHGRKAETDRDERETSIDNDGRRNETEHNREMKDTDRQRRGRGPTRGSTHDRTREQYRVDRGEWALFAVLALAGTGLLLGAQVLVAAATVPLCYVAAAVFRTRQDLSVRMHRTFHTATSADGGVPVATESDTADTTLTSGPGDTITVRTTVENASDASLVDLRVVDGVPGALPVVDGTPRLATTLEPGATATLEYDVELRRGEHEFGAAAIRARDLTGTVAATRTKSVAGGTRMRCWPTVADVPLTSGIDEYAGEVPTNESGSGVEFHSVREYAAGDPARSIDWRRYGRTRELATVEYRAERTARVVCVVDDRTSQRRASVVSELSAAELSASAAERTSESLLDAGYPTGLATLHVRRVFGVSPGTSAETRRRVTGHLQNVRTQQTSKADWIQSLFGSPVETLPRVLPGEAQVVFFSSFVDDDALAVVERLRTVGYEVRVVSPDVMGSVVDSTDEKDETPNESGPTDTKRETGARLEALDRNARLAQARATGARVVDWDLERPIGLVLQETLAEVQPR</sequence>
<feature type="compositionally biased region" description="Acidic residues" evidence="1">
    <location>
        <begin position="1"/>
        <end position="13"/>
    </location>
</feature>
<dbReference type="PATRIC" id="fig|1227492.4.peg.43"/>
<dbReference type="AlphaFoldDB" id="M0B7G7"/>
<feature type="region of interest" description="Disordered" evidence="1">
    <location>
        <begin position="1"/>
        <end position="72"/>
    </location>
</feature>
<dbReference type="EMBL" id="AOIN01000008">
    <property type="protein sequence ID" value="ELZ06218.1"/>
    <property type="molecule type" value="Genomic_DNA"/>
</dbReference>
<gene>
    <name evidence="4" type="ORF">C482_00310</name>
</gene>
<evidence type="ECO:0000313" key="5">
    <source>
        <dbReference type="Proteomes" id="UP000011693"/>
    </source>
</evidence>
<keyword evidence="5" id="KW-1185">Reference proteome</keyword>
<feature type="domain" description="DUF58" evidence="3">
    <location>
        <begin position="286"/>
        <end position="459"/>
    </location>
</feature>
<feature type="compositionally biased region" description="Polar residues" evidence="1">
    <location>
        <begin position="146"/>
        <end position="158"/>
    </location>
</feature>
<dbReference type="RefSeq" id="WP_006165261.1">
    <property type="nucleotide sequence ID" value="NZ_AOIN01000008.1"/>
</dbReference>
<evidence type="ECO:0000256" key="1">
    <source>
        <dbReference type="SAM" id="MobiDB-lite"/>
    </source>
</evidence>
<dbReference type="Pfam" id="PF01882">
    <property type="entry name" value="DUF58"/>
    <property type="match status" value="1"/>
</dbReference>
<feature type="compositionally biased region" description="Basic and acidic residues" evidence="1">
    <location>
        <begin position="14"/>
        <end position="55"/>
    </location>
</feature>
<dbReference type="Proteomes" id="UP000011693">
    <property type="component" value="Unassembled WGS sequence"/>
</dbReference>
<feature type="transmembrane region" description="Helical" evidence="2">
    <location>
        <begin position="81"/>
        <end position="114"/>
    </location>
</feature>
<evidence type="ECO:0000259" key="3">
    <source>
        <dbReference type="Pfam" id="PF01882"/>
    </source>
</evidence>
<keyword evidence="2" id="KW-1133">Transmembrane helix</keyword>
<accession>M0B7G7</accession>
<keyword evidence="2" id="KW-0472">Membrane</keyword>
<reference evidence="4 5" key="1">
    <citation type="journal article" date="2014" name="PLoS Genet.">
        <title>Phylogenetically driven sequencing of extremely halophilic archaea reveals strategies for static and dynamic osmo-response.</title>
        <authorList>
            <person name="Becker E.A."/>
            <person name="Seitzer P.M."/>
            <person name="Tritt A."/>
            <person name="Larsen D."/>
            <person name="Krusor M."/>
            <person name="Yao A.I."/>
            <person name="Wu D."/>
            <person name="Madern D."/>
            <person name="Eisen J.A."/>
            <person name="Darling A.E."/>
            <person name="Facciotti M.T."/>
        </authorList>
    </citation>
    <scope>NUCLEOTIDE SEQUENCE [LARGE SCALE GENOMIC DNA]</scope>
    <source>
        <strain evidence="4 5">JCM 10990</strain>
    </source>
</reference>
<evidence type="ECO:0000313" key="4">
    <source>
        <dbReference type="EMBL" id="ELZ06218.1"/>
    </source>
</evidence>
<comment type="caution">
    <text evidence="4">The sequence shown here is derived from an EMBL/GenBank/DDBJ whole genome shotgun (WGS) entry which is preliminary data.</text>
</comment>
<dbReference type="PANTHER" id="PTHR33608">
    <property type="entry name" value="BLL2464 PROTEIN"/>
    <property type="match status" value="1"/>
</dbReference>
<feature type="region of interest" description="Disordered" evidence="1">
    <location>
        <begin position="464"/>
        <end position="494"/>
    </location>
</feature>
<proteinExistence type="predicted"/>
<feature type="compositionally biased region" description="Basic and acidic residues" evidence="1">
    <location>
        <begin position="484"/>
        <end position="494"/>
    </location>
</feature>
<name>M0B7G7_9EURY</name>
<feature type="region of interest" description="Disordered" evidence="1">
    <location>
        <begin position="138"/>
        <end position="158"/>
    </location>
</feature>